<dbReference type="AlphaFoldDB" id="A0A7J7EXU1"/>
<keyword evidence="6 7" id="KW-0456">Lyase</keyword>
<evidence type="ECO:0000256" key="2">
    <source>
        <dbReference type="ARBA" id="ARBA00022692"/>
    </source>
</evidence>
<protein>
    <recommendedName>
        <fullName evidence="8">Guanylate cyclase domain-containing protein</fullName>
    </recommendedName>
</protein>
<evidence type="ECO:0000313" key="10">
    <source>
        <dbReference type="Proteomes" id="UP000551758"/>
    </source>
</evidence>
<evidence type="ECO:0000256" key="5">
    <source>
        <dbReference type="ARBA" id="ARBA00023136"/>
    </source>
</evidence>
<evidence type="ECO:0000256" key="6">
    <source>
        <dbReference type="ARBA" id="ARBA00023239"/>
    </source>
</evidence>
<comment type="subcellular location">
    <subcellularLocation>
        <location evidence="1">Membrane</location>
    </subcellularLocation>
</comment>
<keyword evidence="10" id="KW-1185">Reference proteome</keyword>
<keyword evidence="5" id="KW-0472">Membrane</keyword>
<dbReference type="GO" id="GO:0005886">
    <property type="term" value="C:plasma membrane"/>
    <property type="evidence" value="ECO:0007669"/>
    <property type="project" value="TreeGrafter"/>
</dbReference>
<dbReference type="GO" id="GO:0035556">
    <property type="term" value="P:intracellular signal transduction"/>
    <property type="evidence" value="ECO:0007669"/>
    <property type="project" value="InterPro"/>
</dbReference>
<keyword evidence="4" id="KW-1133">Transmembrane helix</keyword>
<dbReference type="GO" id="GO:0007168">
    <property type="term" value="P:receptor guanylyl cyclase signaling pathway"/>
    <property type="evidence" value="ECO:0007669"/>
    <property type="project" value="TreeGrafter"/>
</dbReference>
<keyword evidence="3" id="KW-0547">Nucleotide-binding</keyword>
<dbReference type="SUPFAM" id="SSF55073">
    <property type="entry name" value="Nucleotide cyclase"/>
    <property type="match status" value="1"/>
</dbReference>
<dbReference type="InterPro" id="IPR050401">
    <property type="entry name" value="Cyclic_nucleotide_synthase"/>
</dbReference>
<dbReference type="InterPro" id="IPR018297">
    <property type="entry name" value="A/G_cyclase_CS"/>
</dbReference>
<evidence type="ECO:0000256" key="7">
    <source>
        <dbReference type="RuleBase" id="RU000405"/>
    </source>
</evidence>
<dbReference type="Proteomes" id="UP000551758">
    <property type="component" value="Unassembled WGS sequence"/>
</dbReference>
<feature type="domain" description="Guanylate cyclase" evidence="8">
    <location>
        <begin position="1"/>
        <end position="46"/>
    </location>
</feature>
<evidence type="ECO:0000313" key="9">
    <source>
        <dbReference type="EMBL" id="KAF5920511.1"/>
    </source>
</evidence>
<reference evidence="9 10" key="1">
    <citation type="journal article" date="2020" name="Mol. Biol. Evol.">
        <title>Interspecific Gene Flow and the Evolution of Specialization in Black and White Rhinoceros.</title>
        <authorList>
            <person name="Moodley Y."/>
            <person name="Westbury M.V."/>
            <person name="Russo I.M."/>
            <person name="Gopalakrishnan S."/>
            <person name="Rakotoarivelo A."/>
            <person name="Olsen R.A."/>
            <person name="Prost S."/>
            <person name="Tunstall T."/>
            <person name="Ryder O.A."/>
            <person name="Dalen L."/>
            <person name="Bruford M.W."/>
        </authorList>
    </citation>
    <scope>NUCLEOTIDE SEQUENCE [LARGE SCALE GENOMIC DNA]</scope>
    <source>
        <strain evidence="9">SBR-YM</strain>
        <tissue evidence="9">Skin</tissue>
    </source>
</reference>
<evidence type="ECO:0000256" key="1">
    <source>
        <dbReference type="ARBA" id="ARBA00004370"/>
    </source>
</evidence>
<dbReference type="PANTHER" id="PTHR11920">
    <property type="entry name" value="GUANYLYL CYCLASE"/>
    <property type="match status" value="1"/>
</dbReference>
<evidence type="ECO:0000259" key="8">
    <source>
        <dbReference type="PROSITE" id="PS50125"/>
    </source>
</evidence>
<dbReference type="GO" id="GO:0000166">
    <property type="term" value="F:nucleotide binding"/>
    <property type="evidence" value="ECO:0007669"/>
    <property type="project" value="UniProtKB-KW"/>
</dbReference>
<comment type="caution">
    <text evidence="9">The sequence shown here is derived from an EMBL/GenBank/DDBJ whole genome shotgun (WGS) entry which is preliminary data.</text>
</comment>
<accession>A0A7J7EXU1</accession>
<dbReference type="InterPro" id="IPR001054">
    <property type="entry name" value="A/G_cyclase"/>
</dbReference>
<proteinExistence type="inferred from homology"/>
<name>A0A7J7EXU1_DICBM</name>
<dbReference type="GO" id="GO:0001653">
    <property type="term" value="F:peptide receptor activity"/>
    <property type="evidence" value="ECO:0007669"/>
    <property type="project" value="TreeGrafter"/>
</dbReference>
<dbReference type="GO" id="GO:0004383">
    <property type="term" value="F:guanylate cyclase activity"/>
    <property type="evidence" value="ECO:0007669"/>
    <property type="project" value="TreeGrafter"/>
</dbReference>
<dbReference type="Pfam" id="PF00211">
    <property type="entry name" value="Guanylate_cyc"/>
    <property type="match status" value="1"/>
</dbReference>
<evidence type="ECO:0000256" key="3">
    <source>
        <dbReference type="ARBA" id="ARBA00022741"/>
    </source>
</evidence>
<comment type="similarity">
    <text evidence="7">Belongs to the adenylyl cyclase class-4/guanylyl cyclase family.</text>
</comment>
<organism evidence="9 10">
    <name type="scientific">Diceros bicornis minor</name>
    <name type="common">South-central black rhinoceros</name>
    <dbReference type="NCBI Taxonomy" id="77932"/>
    <lineage>
        <taxon>Eukaryota</taxon>
        <taxon>Metazoa</taxon>
        <taxon>Chordata</taxon>
        <taxon>Craniata</taxon>
        <taxon>Vertebrata</taxon>
        <taxon>Euteleostomi</taxon>
        <taxon>Mammalia</taxon>
        <taxon>Eutheria</taxon>
        <taxon>Laurasiatheria</taxon>
        <taxon>Perissodactyla</taxon>
        <taxon>Rhinocerotidae</taxon>
        <taxon>Diceros</taxon>
    </lineage>
</organism>
<dbReference type="InterPro" id="IPR029787">
    <property type="entry name" value="Nucleotide_cyclase"/>
</dbReference>
<dbReference type="PROSITE" id="PS50125">
    <property type="entry name" value="GUANYLATE_CYCLASE_2"/>
    <property type="match status" value="1"/>
</dbReference>
<dbReference type="EMBL" id="JACDTQ010002022">
    <property type="protein sequence ID" value="KAF5920511.1"/>
    <property type="molecule type" value="Genomic_DNA"/>
</dbReference>
<evidence type="ECO:0000256" key="4">
    <source>
        <dbReference type="ARBA" id="ARBA00022989"/>
    </source>
</evidence>
<dbReference type="CDD" id="cd07302">
    <property type="entry name" value="CHD"/>
    <property type="match status" value="1"/>
</dbReference>
<sequence>MHPVTGEPIQIRVGIHRGPVLAGVVGDKMPWYCLFGDAVNTASRMETLENQGFEIIERGEIEVKDKVKMTTYFLIQNLNASEDEIVRRPQTLLDHKAGAQESQDSTPVAVMRYADSRQLLPKSDAADGEYTRPVTKTPSAALHVNRISGFRAGVNGFPALITVVPRNLCLGAKAPVADFRGQPDLGARRVQCLVLNDDFLKVKWRGKCENHRKGRVREDRTARQSAARHQVPWPAAFSAQKTPPLLLAAGLYLSQEAFTVFLQFPGRHGQDLTLSLAIAGAGGEGKVTRVEFLAPPSGLQLCLVSRSTGPARVLHVPSAPGNQRIIRQLFQSLPDRRGNGNLEIQ</sequence>
<dbReference type="PANTHER" id="PTHR11920:SF335">
    <property type="entry name" value="GUANYLATE CYCLASE"/>
    <property type="match status" value="1"/>
</dbReference>
<gene>
    <name evidence="9" type="ORF">HPG69_009765</name>
</gene>
<dbReference type="PROSITE" id="PS00452">
    <property type="entry name" value="GUANYLATE_CYCLASE_1"/>
    <property type="match status" value="1"/>
</dbReference>
<dbReference type="GO" id="GO:0004016">
    <property type="term" value="F:adenylate cyclase activity"/>
    <property type="evidence" value="ECO:0007669"/>
    <property type="project" value="TreeGrafter"/>
</dbReference>
<keyword evidence="2" id="KW-0812">Transmembrane</keyword>
<dbReference type="Gene3D" id="3.30.70.1230">
    <property type="entry name" value="Nucleotide cyclase"/>
    <property type="match status" value="1"/>
</dbReference>